<feature type="compositionally biased region" description="Low complexity" evidence="1">
    <location>
        <begin position="216"/>
        <end position="233"/>
    </location>
</feature>
<comment type="caution">
    <text evidence="3">The sequence shown here is derived from an EMBL/GenBank/DDBJ whole genome shotgun (WGS) entry which is preliminary data.</text>
</comment>
<organism evidence="3 4">
    <name type="scientific">Geranomyces variabilis</name>
    <dbReference type="NCBI Taxonomy" id="109894"/>
    <lineage>
        <taxon>Eukaryota</taxon>
        <taxon>Fungi</taxon>
        <taxon>Fungi incertae sedis</taxon>
        <taxon>Chytridiomycota</taxon>
        <taxon>Chytridiomycota incertae sedis</taxon>
        <taxon>Chytridiomycetes</taxon>
        <taxon>Spizellomycetales</taxon>
        <taxon>Powellomycetaceae</taxon>
        <taxon>Geranomyces</taxon>
    </lineage>
</organism>
<name>A0AAD5XP83_9FUNG</name>
<evidence type="ECO:0000256" key="2">
    <source>
        <dbReference type="SAM" id="SignalP"/>
    </source>
</evidence>
<evidence type="ECO:0000313" key="3">
    <source>
        <dbReference type="EMBL" id="KAJ3180893.1"/>
    </source>
</evidence>
<reference evidence="3" key="1">
    <citation type="submission" date="2020-05" db="EMBL/GenBank/DDBJ databases">
        <title>Phylogenomic resolution of chytrid fungi.</title>
        <authorList>
            <person name="Stajich J.E."/>
            <person name="Amses K."/>
            <person name="Simmons R."/>
            <person name="Seto K."/>
            <person name="Myers J."/>
            <person name="Bonds A."/>
            <person name="Quandt C.A."/>
            <person name="Barry K."/>
            <person name="Liu P."/>
            <person name="Grigoriev I."/>
            <person name="Longcore J.E."/>
            <person name="James T.Y."/>
        </authorList>
    </citation>
    <scope>NUCLEOTIDE SEQUENCE</scope>
    <source>
        <strain evidence="3">JEL0379</strain>
    </source>
</reference>
<dbReference type="AlphaFoldDB" id="A0AAD5XP83"/>
<evidence type="ECO:0000313" key="4">
    <source>
        <dbReference type="Proteomes" id="UP001212152"/>
    </source>
</evidence>
<sequence length="334" mass="32723">MHLTPTAISAALLLAPLVAAHGILVSPAPRAGQGIAPGPKFAVFPPPADLMALCGNNNTPGPVSATFTAGEAIPVKWAITIAHVSNPGVTISIKYNPGDQFQPLVAGLDVNSLTSTVTLPADKVSDNAVLQWTWASQADGGFYLECADIAVKAAAVAPPNAPEPTVVAAPAPTNAPAPTVVAAPAPAPEPPVVAVPTASSESPVVTAPAPEPPVVAAPTAPATQTSATETAAPSAPPAPTDAIPAAPTAEGATSATEFPVTDCTPEESAPAQAPAMPGMPAPMPTYSAPAAEYPQTAPAQTGSTSVVFSSALSSKVVSGVASALVVGVAALLTL</sequence>
<gene>
    <name evidence="3" type="ORF">HDU87_001533</name>
</gene>
<dbReference type="Proteomes" id="UP001212152">
    <property type="component" value="Unassembled WGS sequence"/>
</dbReference>
<feature type="compositionally biased region" description="Low complexity" evidence="1">
    <location>
        <begin position="240"/>
        <end position="250"/>
    </location>
</feature>
<evidence type="ECO:0008006" key="5">
    <source>
        <dbReference type="Google" id="ProtNLM"/>
    </source>
</evidence>
<protein>
    <recommendedName>
        <fullName evidence="5">Chitin-binding type-4 domain-containing protein</fullName>
    </recommendedName>
</protein>
<proteinExistence type="predicted"/>
<keyword evidence="4" id="KW-1185">Reference proteome</keyword>
<keyword evidence="2" id="KW-0732">Signal</keyword>
<evidence type="ECO:0000256" key="1">
    <source>
        <dbReference type="SAM" id="MobiDB-lite"/>
    </source>
</evidence>
<feature type="signal peptide" evidence="2">
    <location>
        <begin position="1"/>
        <end position="20"/>
    </location>
</feature>
<feature type="chain" id="PRO_5042083508" description="Chitin-binding type-4 domain-containing protein" evidence="2">
    <location>
        <begin position="21"/>
        <end position="334"/>
    </location>
</feature>
<feature type="region of interest" description="Disordered" evidence="1">
    <location>
        <begin position="202"/>
        <end position="283"/>
    </location>
</feature>
<dbReference type="EMBL" id="JADGJQ010000014">
    <property type="protein sequence ID" value="KAJ3180893.1"/>
    <property type="molecule type" value="Genomic_DNA"/>
</dbReference>
<accession>A0AAD5XP83</accession>
<dbReference type="Gene3D" id="2.70.50.70">
    <property type="match status" value="1"/>
</dbReference>